<protein>
    <submittedName>
        <fullName evidence="4">Coiled-coil domain-containing protein 108</fullName>
    </submittedName>
</protein>
<dbReference type="AlphaFoldDB" id="A0A095CDL1"/>
<gene>
    <name evidence="4" type="ORF">MS3_09241</name>
</gene>
<accession>A0A095CDL1</accession>
<proteinExistence type="predicted"/>
<organism evidence="4">
    <name type="scientific">Schistosoma haematobium</name>
    <name type="common">Blood fluke</name>
    <dbReference type="NCBI Taxonomy" id="6185"/>
    <lineage>
        <taxon>Eukaryota</taxon>
        <taxon>Metazoa</taxon>
        <taxon>Spiralia</taxon>
        <taxon>Lophotrochozoa</taxon>
        <taxon>Platyhelminthes</taxon>
        <taxon>Trematoda</taxon>
        <taxon>Digenea</taxon>
        <taxon>Strigeidida</taxon>
        <taxon>Schistosomatoidea</taxon>
        <taxon>Schistosomatidae</taxon>
        <taxon>Schistosoma</taxon>
    </lineage>
</organism>
<sequence>MILFHLVKCHTFPGDKQSFTPYYEINKSTIIFDPIEYCENKFDSISLYNKSEYPLLLQHKNLKKCLNYENFDENILNIQLIPSITLIPPNSYKVIVFQCETNLSYAEIKKKMASREDKMILKGLEIVSMNQQPKHEWSQLWTFHPTQVINCVFKPRLRYWRFNRFKNYSNNQKFNEYSYEIKQKELRVITMSGNAQLSIDPETITCHPLLISTHFCTIIKPLYPESNQNLKLDEFITVNTNDNLISGHSTKSITINICPKSKGSFCFHLFYRLYTTNEIISNKENTNKMIDGINNKSGSETYPLSSNNHDNDDDKNNDDNTRKYLTEEILATTIFVESVYPTLRITDIHGSGSLNNTSPVELWRSLDIDSLNISLESDPTEYEFKDTINSRPLYRDHPKSLDCRGPEFDLFIGTSVIAKNAEVNNSKALLCFLVENSGLIEVDFAFMFPEDLRIELPTWAESGHYEEAELQQLHIENHSLIDIQPRRCLLKSGEYSEVMITYNHNLSGCHQLPILNMIGVTLSLNQPYLQLMNRKYILNPTPIGLGDYRLGYLYQMKLKNPSCKTLKFHLTPLQWFMNESIINKELKKSEINEKLIEYDLPILYCIQNQGFIQSNGLYILDWRFRPIEAKTYTAYCYIHIVDAELPSVTNQSVYSDTILLELVAIGYDPKQLGPKEIIANPQHVRIPTAIENHIISLDRKPQSIIKSNNDSIDEDDLTFRNFPPLARRIKTPIDSWVNLSHHLIELHRIIIGTRCRRLIHMTNRFSSDIHRLPVNNRSVYRFRWFTEFPNDMEIVNIDPRTGRIKPGQTIQELITFTASGLPRFTEINLICELIDEHEENKYCEELKSWQSEIDRLKVEFTITDNDLIKKKAKPEAISSESDEIDIDDAQFFNSNHSAAKAISSTKIQDHIWNLHQQLFTDLITSLIDSLIFNNEFVQIIQNIVIPSENIIHASSSLNNNEIIVDDDDDDDPVPLWIQIKSDNCYKPNELSINYINDIKKTTNHLNNWIPEIVQEKTNRQDMKSINKETADSMCIQNPAIQWLIEDALAGMLSNILDEVNEKEFEITTRPRIIALPPMTILQNKMEDK</sequence>
<dbReference type="InterPro" id="IPR052614">
    <property type="entry name" value="CFAP65"/>
</dbReference>
<reference evidence="4" key="1">
    <citation type="journal article" date="2012" name="Nat. Genet.">
        <title>Whole-genome sequence of Schistosoma haematobium.</title>
        <authorList>
            <person name="Young N.D."/>
            <person name="Jex A.R."/>
            <person name="Li B."/>
            <person name="Liu S."/>
            <person name="Yang L."/>
            <person name="Xiong Z."/>
            <person name="Li Y."/>
            <person name="Cantacessi C."/>
            <person name="Hall R.S."/>
            <person name="Xu X."/>
            <person name="Chen F."/>
            <person name="Wu X."/>
            <person name="Zerlotini A."/>
            <person name="Oliveira G."/>
            <person name="Hofmann A."/>
            <person name="Zhang G."/>
            <person name="Fang X."/>
            <person name="Kang Y."/>
            <person name="Campbell B.E."/>
            <person name="Loukas A."/>
            <person name="Ranganathan S."/>
            <person name="Rollinson D."/>
            <person name="Rinaldi G."/>
            <person name="Brindley P.J."/>
            <person name="Yang H."/>
            <person name="Wang J."/>
            <person name="Wang J."/>
            <person name="Gasser R.B."/>
        </authorList>
    </citation>
    <scope>NUCLEOTIDE SEQUENCE [LARGE SCALE GENOMIC DNA]</scope>
</reference>
<dbReference type="InterPro" id="IPR056305">
    <property type="entry name" value="Ig_CFAP65_10th"/>
</dbReference>
<dbReference type="GO" id="GO:0005737">
    <property type="term" value="C:cytoplasm"/>
    <property type="evidence" value="ECO:0007669"/>
    <property type="project" value="UniProtKB-SubCell"/>
</dbReference>
<dbReference type="STRING" id="6185.A0A095CDL1"/>
<evidence type="ECO:0000256" key="1">
    <source>
        <dbReference type="SAM" id="MobiDB-lite"/>
    </source>
</evidence>
<dbReference type="InterPro" id="IPR056344">
    <property type="entry name" value="Ig_CFAP65-like_9th"/>
</dbReference>
<evidence type="ECO:0000259" key="3">
    <source>
        <dbReference type="Pfam" id="PF24816"/>
    </source>
</evidence>
<feature type="compositionally biased region" description="Basic and acidic residues" evidence="1">
    <location>
        <begin position="309"/>
        <end position="320"/>
    </location>
</feature>
<evidence type="ECO:0000313" key="4">
    <source>
        <dbReference type="EMBL" id="KGB40758.1"/>
    </source>
</evidence>
<dbReference type="GO" id="GO:0005929">
    <property type="term" value="C:cilium"/>
    <property type="evidence" value="ECO:0007669"/>
    <property type="project" value="UniProtKB-SubCell"/>
</dbReference>
<dbReference type="Pfam" id="PF24291">
    <property type="entry name" value="Ig_CFAP65"/>
    <property type="match status" value="1"/>
</dbReference>
<evidence type="ECO:0000259" key="2">
    <source>
        <dbReference type="Pfam" id="PF24291"/>
    </source>
</evidence>
<feature type="domain" description="CFAP65-like ninth Ig-like" evidence="3">
    <location>
        <begin position="341"/>
        <end position="515"/>
    </location>
</feature>
<dbReference type="EMBL" id="KL251576">
    <property type="protein sequence ID" value="KGB40758.1"/>
    <property type="molecule type" value="Genomic_DNA"/>
</dbReference>
<dbReference type="PANTHER" id="PTHR46127:SF1">
    <property type="entry name" value="CILIA- AND FLAGELLA-ASSOCIATED PROTEIN 65"/>
    <property type="match status" value="1"/>
</dbReference>
<feature type="compositionally biased region" description="Polar residues" evidence="1">
    <location>
        <begin position="291"/>
        <end position="306"/>
    </location>
</feature>
<feature type="region of interest" description="Disordered" evidence="1">
    <location>
        <begin position="291"/>
        <end position="320"/>
    </location>
</feature>
<dbReference type="PANTHER" id="PTHR46127">
    <property type="entry name" value="CILIA- AND FLAGELLA-ASSOCIATED PROTEIN 65"/>
    <property type="match status" value="1"/>
</dbReference>
<name>A0A095CDL1_SCHHA</name>
<dbReference type="Pfam" id="PF24816">
    <property type="entry name" value="Ig_CFAP65__9th"/>
    <property type="match status" value="1"/>
</dbReference>
<feature type="domain" description="CFAP65 tenth Ig-like" evidence="2">
    <location>
        <begin position="597"/>
        <end position="649"/>
    </location>
</feature>